<evidence type="ECO:0000313" key="2">
    <source>
        <dbReference type="Proteomes" id="UP000540698"/>
    </source>
</evidence>
<comment type="caution">
    <text evidence="1">The sequence shown here is derived from an EMBL/GenBank/DDBJ whole genome shotgun (WGS) entry which is preliminary data.</text>
</comment>
<protein>
    <submittedName>
        <fullName evidence="1">Uncharacterized protein</fullName>
    </submittedName>
</protein>
<proteinExistence type="predicted"/>
<reference evidence="1 2" key="1">
    <citation type="submission" date="2020-04" db="EMBL/GenBank/DDBJ databases">
        <title>MicrobeNet Type strains.</title>
        <authorList>
            <person name="Nicholson A.C."/>
        </authorList>
    </citation>
    <scope>NUCLEOTIDE SEQUENCE [LARGE SCALE GENOMIC DNA]</scope>
    <source>
        <strain evidence="1 2">DSM 44956</strain>
    </source>
</reference>
<gene>
    <name evidence="1" type="ORF">HGB38_25495</name>
</gene>
<organism evidence="1 2">
    <name type="scientific">Nocardia gamkensis</name>
    <dbReference type="NCBI Taxonomy" id="352869"/>
    <lineage>
        <taxon>Bacteria</taxon>
        <taxon>Bacillati</taxon>
        <taxon>Actinomycetota</taxon>
        <taxon>Actinomycetes</taxon>
        <taxon>Mycobacteriales</taxon>
        <taxon>Nocardiaceae</taxon>
        <taxon>Nocardia</taxon>
    </lineage>
</organism>
<sequence>MSEEFARLLLLGVEALPVQERWLLGWLLARPNRMSIAFEEVAGLGPVGSRAFREMVARWRECELLTLAYNEEHDATLLQATDFAELLLRLDPVEWVMYTHHGIEPIDLDAYAEDYELAGGEVAA</sequence>
<name>A0A7X6R5I9_9NOCA</name>
<dbReference type="Proteomes" id="UP000540698">
    <property type="component" value="Unassembled WGS sequence"/>
</dbReference>
<dbReference type="EMBL" id="JAAXOS010000013">
    <property type="protein sequence ID" value="NKY29543.1"/>
    <property type="molecule type" value="Genomic_DNA"/>
</dbReference>
<evidence type="ECO:0000313" key="1">
    <source>
        <dbReference type="EMBL" id="NKY29543.1"/>
    </source>
</evidence>
<dbReference type="AlphaFoldDB" id="A0A7X6R5I9"/>
<accession>A0A7X6R5I9</accession>
<keyword evidence="2" id="KW-1185">Reference proteome</keyword>
<dbReference type="RefSeq" id="WP_168434193.1">
    <property type="nucleotide sequence ID" value="NZ_JAAXOS010000013.1"/>
</dbReference>